<comment type="caution">
    <text evidence="2">The sequence shown here is derived from an EMBL/GenBank/DDBJ whole genome shotgun (WGS) entry which is preliminary data.</text>
</comment>
<accession>A0AA47NDI9</accession>
<keyword evidence="3" id="KW-1185">Reference proteome</keyword>
<evidence type="ECO:0000256" key="1">
    <source>
        <dbReference type="SAM" id="MobiDB-lite"/>
    </source>
</evidence>
<dbReference type="AlphaFoldDB" id="A0AA47NDI9"/>
<dbReference type="EMBL" id="JAOPHQ010000001">
    <property type="protein sequence ID" value="KAK0156580.1"/>
    <property type="molecule type" value="Genomic_DNA"/>
</dbReference>
<evidence type="ECO:0000313" key="3">
    <source>
        <dbReference type="Proteomes" id="UP001174136"/>
    </source>
</evidence>
<protein>
    <submittedName>
        <fullName evidence="2">Uncharacterized protein</fullName>
    </submittedName>
</protein>
<proteinExistence type="predicted"/>
<gene>
    <name evidence="2" type="ORF">N1851_000012</name>
</gene>
<feature type="region of interest" description="Disordered" evidence="1">
    <location>
        <begin position="62"/>
        <end position="95"/>
    </location>
</feature>
<feature type="compositionally biased region" description="Basic and acidic residues" evidence="1">
    <location>
        <begin position="62"/>
        <end position="75"/>
    </location>
</feature>
<organism evidence="2 3">
    <name type="scientific">Merluccius polli</name>
    <name type="common">Benguela hake</name>
    <name type="synonym">Merluccius cadenati</name>
    <dbReference type="NCBI Taxonomy" id="89951"/>
    <lineage>
        <taxon>Eukaryota</taxon>
        <taxon>Metazoa</taxon>
        <taxon>Chordata</taxon>
        <taxon>Craniata</taxon>
        <taxon>Vertebrata</taxon>
        <taxon>Euteleostomi</taxon>
        <taxon>Actinopterygii</taxon>
        <taxon>Neopterygii</taxon>
        <taxon>Teleostei</taxon>
        <taxon>Neoteleostei</taxon>
        <taxon>Acanthomorphata</taxon>
        <taxon>Zeiogadaria</taxon>
        <taxon>Gadariae</taxon>
        <taxon>Gadiformes</taxon>
        <taxon>Gadoidei</taxon>
        <taxon>Merlucciidae</taxon>
        <taxon>Merluccius</taxon>
    </lineage>
</organism>
<name>A0AA47NDI9_MERPO</name>
<reference evidence="2" key="1">
    <citation type="journal article" date="2023" name="Front. Mar. Sci.">
        <title>A new Merluccius polli reference genome to investigate the effects of global change in West African waters.</title>
        <authorList>
            <person name="Mateo J.L."/>
            <person name="Blanco-Fernandez C."/>
            <person name="Garcia-Vazquez E."/>
            <person name="Machado-Schiaffino G."/>
        </authorList>
    </citation>
    <scope>NUCLEOTIDE SEQUENCE</scope>
    <source>
        <strain evidence="2">C29</strain>
        <tissue evidence="2">Fin</tissue>
    </source>
</reference>
<dbReference type="Proteomes" id="UP001174136">
    <property type="component" value="Unassembled WGS sequence"/>
</dbReference>
<evidence type="ECO:0000313" key="2">
    <source>
        <dbReference type="EMBL" id="KAK0156580.1"/>
    </source>
</evidence>
<sequence length="169" mass="19266">MALRVSTDTLNKQDNGNFLKEVMLIAKYDPVMTCWEVGSGTGSHTLPGQNNPKLTARLHQRENSGRDQNMKDRGKSGLPYLGCCPRDPTPEKRQEDGWMDGWTPDLSHKEQLSVDVRIVSLEDHKLKNISWAFFWQRSQQGKGEGLSLLILKRLEELNIPFEEDCRGVQ</sequence>